<protein>
    <recommendedName>
        <fullName evidence="1">Ricin B lectin domain-containing protein</fullName>
    </recommendedName>
</protein>
<dbReference type="InterPro" id="IPR035992">
    <property type="entry name" value="Ricin_B-like_lectins"/>
</dbReference>
<gene>
    <name evidence="2" type="ORF">GCM10009787_56790</name>
</gene>
<dbReference type="Proteomes" id="UP001501391">
    <property type="component" value="Unassembled WGS sequence"/>
</dbReference>
<dbReference type="InterPro" id="IPR000772">
    <property type="entry name" value="Ricin_B_lectin"/>
</dbReference>
<evidence type="ECO:0000313" key="2">
    <source>
        <dbReference type="EMBL" id="GAA2201525.1"/>
    </source>
</evidence>
<proteinExistence type="predicted"/>
<sequence>MLATLAVIMGSSIGWGATPAAADGYGQTFQNRATGACLDDSLAYGTRTVFPCNGMTFQKWDVHNWGDGTVTLKNQNTGRCLTGGGNAVYSVSCDGSLDNYWYVIHWRDGGLTFKNQASRNCLDDSFEAHLRMFPCAPAGTQSPYQSWY</sequence>
<comment type="caution">
    <text evidence="2">The sequence shown here is derived from an EMBL/GenBank/DDBJ whole genome shotgun (WGS) entry which is preliminary data.</text>
</comment>
<evidence type="ECO:0000259" key="1">
    <source>
        <dbReference type="SMART" id="SM00458"/>
    </source>
</evidence>
<dbReference type="Gene3D" id="2.80.10.50">
    <property type="match status" value="1"/>
</dbReference>
<evidence type="ECO:0000313" key="3">
    <source>
        <dbReference type="Proteomes" id="UP001501391"/>
    </source>
</evidence>
<keyword evidence="3" id="KW-1185">Reference proteome</keyword>
<name>A0ABN3BY29_9ACTN</name>
<dbReference type="SUPFAM" id="SSF50370">
    <property type="entry name" value="Ricin B-like lectins"/>
    <property type="match status" value="1"/>
</dbReference>
<feature type="domain" description="Ricin B lectin" evidence="1">
    <location>
        <begin position="25"/>
        <end position="146"/>
    </location>
</feature>
<dbReference type="SMART" id="SM00458">
    <property type="entry name" value="RICIN"/>
    <property type="match status" value="1"/>
</dbReference>
<reference evidence="2 3" key="1">
    <citation type="journal article" date="2019" name="Int. J. Syst. Evol. Microbiol.">
        <title>The Global Catalogue of Microorganisms (GCM) 10K type strain sequencing project: providing services to taxonomists for standard genome sequencing and annotation.</title>
        <authorList>
            <consortium name="The Broad Institute Genomics Platform"/>
            <consortium name="The Broad Institute Genome Sequencing Center for Infectious Disease"/>
            <person name="Wu L."/>
            <person name="Ma J."/>
        </authorList>
    </citation>
    <scope>NUCLEOTIDE SEQUENCE [LARGE SCALE GENOMIC DNA]</scope>
    <source>
        <strain evidence="2 3">JCM 14924</strain>
    </source>
</reference>
<dbReference type="Pfam" id="PF00652">
    <property type="entry name" value="Ricin_B_lectin"/>
    <property type="match status" value="1"/>
</dbReference>
<accession>A0ABN3BY29</accession>
<dbReference type="CDD" id="cd23415">
    <property type="entry name" value="beta-trefoil_Ricin_AH"/>
    <property type="match status" value="1"/>
</dbReference>
<dbReference type="EMBL" id="BAAAOQ010000020">
    <property type="protein sequence ID" value="GAA2201525.1"/>
    <property type="molecule type" value="Genomic_DNA"/>
</dbReference>
<dbReference type="PROSITE" id="PS50231">
    <property type="entry name" value="RICIN_B_LECTIN"/>
    <property type="match status" value="1"/>
</dbReference>
<organism evidence="2 3">
    <name type="scientific">Streptomyces bangladeshensis</name>
    <dbReference type="NCBI Taxonomy" id="295352"/>
    <lineage>
        <taxon>Bacteria</taxon>
        <taxon>Bacillati</taxon>
        <taxon>Actinomycetota</taxon>
        <taxon>Actinomycetes</taxon>
        <taxon>Kitasatosporales</taxon>
        <taxon>Streptomycetaceae</taxon>
        <taxon>Streptomyces</taxon>
    </lineage>
</organism>